<organism evidence="12 13">
    <name type="scientific">Ceratopteris richardii</name>
    <name type="common">Triangle waterfern</name>
    <dbReference type="NCBI Taxonomy" id="49495"/>
    <lineage>
        <taxon>Eukaryota</taxon>
        <taxon>Viridiplantae</taxon>
        <taxon>Streptophyta</taxon>
        <taxon>Embryophyta</taxon>
        <taxon>Tracheophyta</taxon>
        <taxon>Polypodiopsida</taxon>
        <taxon>Polypodiidae</taxon>
        <taxon>Polypodiales</taxon>
        <taxon>Pteridineae</taxon>
        <taxon>Pteridaceae</taxon>
        <taxon>Parkerioideae</taxon>
        <taxon>Ceratopteris</taxon>
    </lineage>
</organism>
<dbReference type="PANTHER" id="PTHR47946:SF6">
    <property type="entry name" value="CYTOCHROME P450 78A7"/>
    <property type="match status" value="1"/>
</dbReference>
<feature type="transmembrane region" description="Helical" evidence="10">
    <location>
        <begin position="30"/>
        <end position="47"/>
    </location>
</feature>
<sequence>MVALLPVMLGCLALPIIALAAEMPVSSHHQTWWTLLLPFLTSSFPSLSLGETMLVLTVVSLVWFCTIMAYWTAPGGNAWGRLQRASSIPGPRGLPVIGNLMDMAALAHVRLAKLASDCSARSLMAFSLGDTRVVMASLPDTAKEILCSSAFGDRPIKASARHLLFHRAIGFAPYGAHWRNLRRIAASHLFMPKRIAAHERYRQRQTSGMLDAMSSGMAENGLVPVRTYLQRASLNNIMCSVFGRTYDFSSPSEEATKLQDMVREGFELLGTVNWADHLPWIGALFDLYRIKRRSEVLVADVNEFVQRIIDEHRQQKLSTSIMDSVNSDFVDALLALDGKERLSDADMIAVLWEMVFRGTDTTAILTEWILAEVILHPNVQSKLQAELDTVASPEGEIREADLPKLPYLQAVIKETLRMHPPGPLLSWARLAITDTQVGGYHVPAGTTAMVNMWAITHDPAIWEDPDVFRPERFLPSQGGVEIDIRGGDLRLAPFGAGRRVCPGRALGLATVELWLARLLHRFSWSAHPDCPVDLAEHLRLSCEMKYPLRACISPRFHRSSSEMSRLHQTC</sequence>
<dbReference type="InterPro" id="IPR036396">
    <property type="entry name" value="Cyt_P450_sf"/>
</dbReference>
<dbReference type="OrthoDB" id="1470350at2759"/>
<comment type="cofactor">
    <cofactor evidence="1 8">
        <name>heme</name>
        <dbReference type="ChEBI" id="CHEBI:30413"/>
    </cofactor>
</comment>
<feature type="signal peptide" evidence="11">
    <location>
        <begin position="1"/>
        <end position="20"/>
    </location>
</feature>
<reference evidence="12" key="1">
    <citation type="submission" date="2021-08" db="EMBL/GenBank/DDBJ databases">
        <title>WGS assembly of Ceratopteris richardii.</title>
        <authorList>
            <person name="Marchant D.B."/>
            <person name="Chen G."/>
            <person name="Jenkins J."/>
            <person name="Shu S."/>
            <person name="Leebens-Mack J."/>
            <person name="Grimwood J."/>
            <person name="Schmutz J."/>
            <person name="Soltis P."/>
            <person name="Soltis D."/>
            <person name="Chen Z.-H."/>
        </authorList>
    </citation>
    <scope>NUCLEOTIDE SEQUENCE</scope>
    <source>
        <strain evidence="12">Whitten #5841</strain>
        <tissue evidence="12">Leaf</tissue>
    </source>
</reference>
<dbReference type="EMBL" id="CM035411">
    <property type="protein sequence ID" value="KAH7435006.1"/>
    <property type="molecule type" value="Genomic_DNA"/>
</dbReference>
<keyword evidence="13" id="KW-1185">Reference proteome</keyword>
<keyword evidence="7 9" id="KW-0503">Monooxygenase</keyword>
<evidence type="ECO:0000256" key="5">
    <source>
        <dbReference type="ARBA" id="ARBA00023002"/>
    </source>
</evidence>
<protein>
    <recommendedName>
        <fullName evidence="14">Cytochrome P450</fullName>
    </recommendedName>
</protein>
<keyword evidence="5 9" id="KW-0560">Oxidoreductase</keyword>
<keyword evidence="10" id="KW-0472">Membrane</keyword>
<dbReference type="PRINTS" id="PR00463">
    <property type="entry name" value="EP450I"/>
</dbReference>
<keyword evidence="6 8" id="KW-0408">Iron</keyword>
<dbReference type="InterPro" id="IPR002401">
    <property type="entry name" value="Cyt_P450_E_grp-I"/>
</dbReference>
<evidence type="ECO:0000256" key="7">
    <source>
        <dbReference type="ARBA" id="ARBA00023033"/>
    </source>
</evidence>
<dbReference type="CDD" id="cd11076">
    <property type="entry name" value="CYP78"/>
    <property type="match status" value="1"/>
</dbReference>
<dbReference type="GO" id="GO:0004497">
    <property type="term" value="F:monooxygenase activity"/>
    <property type="evidence" value="ECO:0007669"/>
    <property type="project" value="UniProtKB-KW"/>
</dbReference>
<evidence type="ECO:0000256" key="3">
    <source>
        <dbReference type="ARBA" id="ARBA00022617"/>
    </source>
</evidence>
<keyword evidence="11" id="KW-0732">Signal</keyword>
<keyword evidence="3 8" id="KW-0349">Heme</keyword>
<dbReference type="Proteomes" id="UP000825935">
    <property type="component" value="Chromosome 6"/>
</dbReference>
<evidence type="ECO:0008006" key="14">
    <source>
        <dbReference type="Google" id="ProtNLM"/>
    </source>
</evidence>
<dbReference type="FunFam" id="1.10.630.10:FF:000016">
    <property type="entry name" value="Cytochrome P450 78A5"/>
    <property type="match status" value="1"/>
</dbReference>
<evidence type="ECO:0000313" key="13">
    <source>
        <dbReference type="Proteomes" id="UP000825935"/>
    </source>
</evidence>
<feature type="binding site" description="axial binding residue" evidence="8">
    <location>
        <position position="501"/>
    </location>
    <ligand>
        <name>heme</name>
        <dbReference type="ChEBI" id="CHEBI:30413"/>
    </ligand>
    <ligandPart>
        <name>Fe</name>
        <dbReference type="ChEBI" id="CHEBI:18248"/>
    </ligandPart>
</feature>
<dbReference type="GO" id="GO:0020037">
    <property type="term" value="F:heme binding"/>
    <property type="evidence" value="ECO:0007669"/>
    <property type="project" value="InterPro"/>
</dbReference>
<keyword evidence="10" id="KW-1133">Transmembrane helix</keyword>
<evidence type="ECO:0000256" key="6">
    <source>
        <dbReference type="ARBA" id="ARBA00023004"/>
    </source>
</evidence>
<keyword evidence="10" id="KW-0812">Transmembrane</keyword>
<evidence type="ECO:0000313" key="12">
    <source>
        <dbReference type="EMBL" id="KAH7435006.1"/>
    </source>
</evidence>
<dbReference type="InterPro" id="IPR051996">
    <property type="entry name" value="Cytochrome_P450_78A"/>
</dbReference>
<comment type="caution">
    <text evidence="12">The sequence shown here is derived from an EMBL/GenBank/DDBJ whole genome shotgun (WGS) entry which is preliminary data.</text>
</comment>
<dbReference type="InterPro" id="IPR017972">
    <property type="entry name" value="Cyt_P450_CS"/>
</dbReference>
<evidence type="ECO:0000256" key="1">
    <source>
        <dbReference type="ARBA" id="ARBA00001971"/>
    </source>
</evidence>
<keyword evidence="4 8" id="KW-0479">Metal-binding</keyword>
<dbReference type="Gene3D" id="1.10.630.10">
    <property type="entry name" value="Cytochrome P450"/>
    <property type="match status" value="1"/>
</dbReference>
<feature type="chain" id="PRO_5035844208" description="Cytochrome P450" evidence="11">
    <location>
        <begin position="21"/>
        <end position="570"/>
    </location>
</feature>
<comment type="similarity">
    <text evidence="2 9">Belongs to the cytochrome P450 family.</text>
</comment>
<proteinExistence type="inferred from homology"/>
<feature type="transmembrane region" description="Helical" evidence="10">
    <location>
        <begin position="54"/>
        <end position="73"/>
    </location>
</feature>
<dbReference type="AlphaFoldDB" id="A0A8T2UM98"/>
<dbReference type="Pfam" id="PF00067">
    <property type="entry name" value="p450"/>
    <property type="match status" value="1"/>
</dbReference>
<dbReference type="SUPFAM" id="SSF48264">
    <property type="entry name" value="Cytochrome P450"/>
    <property type="match status" value="1"/>
</dbReference>
<gene>
    <name evidence="12" type="ORF">KP509_06G044800</name>
</gene>
<accession>A0A8T2UM98</accession>
<dbReference type="PANTHER" id="PTHR47946">
    <property type="entry name" value="CYTOCHROME P450 78A7-RELATED"/>
    <property type="match status" value="1"/>
</dbReference>
<dbReference type="OMA" id="WIANRRY"/>
<dbReference type="PRINTS" id="PR00385">
    <property type="entry name" value="P450"/>
</dbReference>
<evidence type="ECO:0000256" key="2">
    <source>
        <dbReference type="ARBA" id="ARBA00010617"/>
    </source>
</evidence>
<dbReference type="GO" id="GO:0005506">
    <property type="term" value="F:iron ion binding"/>
    <property type="evidence" value="ECO:0007669"/>
    <property type="project" value="InterPro"/>
</dbReference>
<evidence type="ECO:0000256" key="8">
    <source>
        <dbReference type="PIRSR" id="PIRSR602401-1"/>
    </source>
</evidence>
<evidence type="ECO:0000256" key="11">
    <source>
        <dbReference type="SAM" id="SignalP"/>
    </source>
</evidence>
<dbReference type="GO" id="GO:0016705">
    <property type="term" value="F:oxidoreductase activity, acting on paired donors, with incorporation or reduction of molecular oxygen"/>
    <property type="evidence" value="ECO:0007669"/>
    <property type="project" value="InterPro"/>
</dbReference>
<evidence type="ECO:0000256" key="4">
    <source>
        <dbReference type="ARBA" id="ARBA00022723"/>
    </source>
</evidence>
<dbReference type="InterPro" id="IPR001128">
    <property type="entry name" value="Cyt_P450"/>
</dbReference>
<name>A0A8T2UM98_CERRI</name>
<dbReference type="PROSITE" id="PS00086">
    <property type="entry name" value="CYTOCHROME_P450"/>
    <property type="match status" value="1"/>
</dbReference>
<evidence type="ECO:0000256" key="10">
    <source>
        <dbReference type="SAM" id="Phobius"/>
    </source>
</evidence>
<evidence type="ECO:0000256" key="9">
    <source>
        <dbReference type="RuleBase" id="RU000461"/>
    </source>
</evidence>